<feature type="compositionally biased region" description="Basic and acidic residues" evidence="14">
    <location>
        <begin position="43"/>
        <end position="54"/>
    </location>
</feature>
<dbReference type="STRING" id="983966.A0A0H5CAI9"/>
<evidence type="ECO:0000256" key="2">
    <source>
        <dbReference type="ARBA" id="ARBA00004574"/>
    </source>
</evidence>
<comment type="function">
    <text evidence="13">Component of the EKC/KEOPS complex that is required for the formation of a threonylcarbamoyl group on adenosine at position 37 (t(6)A37) in tRNAs that read codons beginning with adenine. The complex is probably involved in the transfer of the threonylcarbamoyl moiety of threonylcarbamoyl-AMP (TC-AMP) to the N6 group of A37. GON7 likely plays a supporting role to the catalytic subunit KAE1 in the complex. The EKC/KEOPS complex also promotes both telomere uncapping and telomere elongation. The complex is required for efficient recruitment of transcriptional coactivators.</text>
</comment>
<evidence type="ECO:0000256" key="6">
    <source>
        <dbReference type="ARBA" id="ARBA00022454"/>
    </source>
</evidence>
<evidence type="ECO:0000256" key="10">
    <source>
        <dbReference type="ARBA" id="ARBA00023159"/>
    </source>
</evidence>
<dbReference type="InterPro" id="IPR014849">
    <property type="entry name" value="EKC/KEOPS_Gon7"/>
</dbReference>
<gene>
    <name evidence="15" type="ORF">BN1211_0661</name>
    <name evidence="16" type="ORF">CYBJADRAFT_165387</name>
</gene>
<keyword evidence="10" id="KW-0010">Activator</keyword>
<evidence type="ECO:0000256" key="12">
    <source>
        <dbReference type="ARBA" id="ARBA00023242"/>
    </source>
</evidence>
<comment type="similarity">
    <text evidence="3">Belongs to the GON7 family.</text>
</comment>
<feature type="compositionally biased region" description="Basic and acidic residues" evidence="14">
    <location>
        <begin position="89"/>
        <end position="103"/>
    </location>
</feature>
<protein>
    <recommendedName>
        <fullName evidence="5">EKC/KEOPS complex subunit GON7</fullName>
    </recommendedName>
</protein>
<keyword evidence="6" id="KW-0158">Chromosome</keyword>
<keyword evidence="12" id="KW-0539">Nucleus</keyword>
<organism evidence="15 17">
    <name type="scientific">Cyberlindnera jadinii (strain ATCC 18201 / CBS 1600 / BCRC 20928 / JCM 3617 / NBRC 0987 / NRRL Y-1542)</name>
    <name type="common">Torula yeast</name>
    <name type="synonym">Candida utilis</name>
    <dbReference type="NCBI Taxonomy" id="983966"/>
    <lineage>
        <taxon>Eukaryota</taxon>
        <taxon>Fungi</taxon>
        <taxon>Dikarya</taxon>
        <taxon>Ascomycota</taxon>
        <taxon>Saccharomycotina</taxon>
        <taxon>Saccharomycetes</taxon>
        <taxon>Phaffomycetales</taxon>
        <taxon>Phaffomycetaceae</taxon>
        <taxon>Cyberlindnera</taxon>
    </lineage>
</organism>
<feature type="compositionally biased region" description="Basic and acidic residues" evidence="14">
    <location>
        <begin position="16"/>
        <end position="27"/>
    </location>
</feature>
<evidence type="ECO:0000256" key="14">
    <source>
        <dbReference type="SAM" id="MobiDB-lite"/>
    </source>
</evidence>
<evidence type="ECO:0000313" key="15">
    <source>
        <dbReference type="EMBL" id="CEP20724.1"/>
    </source>
</evidence>
<evidence type="ECO:0000256" key="4">
    <source>
        <dbReference type="ARBA" id="ARBA00011534"/>
    </source>
</evidence>
<keyword evidence="8" id="KW-0779">Telomere</keyword>
<keyword evidence="9" id="KW-0805">Transcription regulation</keyword>
<evidence type="ECO:0000256" key="8">
    <source>
        <dbReference type="ARBA" id="ARBA00022895"/>
    </source>
</evidence>
<evidence type="ECO:0000256" key="1">
    <source>
        <dbReference type="ARBA" id="ARBA00004123"/>
    </source>
</evidence>
<keyword evidence="18" id="KW-1185">Reference proteome</keyword>
<feature type="region of interest" description="Disordered" evidence="14">
    <location>
        <begin position="1"/>
        <end position="57"/>
    </location>
</feature>
<dbReference type="AlphaFoldDB" id="A0A0H5CAI9"/>
<evidence type="ECO:0000313" key="17">
    <source>
        <dbReference type="Proteomes" id="UP000038830"/>
    </source>
</evidence>
<evidence type="ECO:0000256" key="9">
    <source>
        <dbReference type="ARBA" id="ARBA00023015"/>
    </source>
</evidence>
<evidence type="ECO:0000256" key="7">
    <source>
        <dbReference type="ARBA" id="ARBA00022694"/>
    </source>
</evidence>
<reference evidence="15" key="1">
    <citation type="submission" date="2014-12" db="EMBL/GenBank/DDBJ databases">
        <authorList>
            <person name="Jaenicke S."/>
        </authorList>
    </citation>
    <scope>NUCLEOTIDE SEQUENCE [LARGE SCALE GENOMIC DNA]</scope>
    <source>
        <strain evidence="15">CBS1600</strain>
    </source>
</reference>
<dbReference type="EMBL" id="KV453925">
    <property type="protein sequence ID" value="ODV76030.1"/>
    <property type="molecule type" value="Genomic_DNA"/>
</dbReference>
<evidence type="ECO:0000256" key="11">
    <source>
        <dbReference type="ARBA" id="ARBA00023163"/>
    </source>
</evidence>
<comment type="subcellular location">
    <subcellularLocation>
        <location evidence="2">Chromosome</location>
        <location evidence="2">Telomere</location>
    </subcellularLocation>
    <subcellularLocation>
        <location evidence="1">Nucleus</location>
    </subcellularLocation>
</comment>
<keyword evidence="7" id="KW-0819">tRNA processing</keyword>
<dbReference type="EMBL" id="CDQK01000001">
    <property type="protein sequence ID" value="CEP20724.1"/>
    <property type="molecule type" value="Genomic_DNA"/>
</dbReference>
<evidence type="ECO:0000313" key="16">
    <source>
        <dbReference type="EMBL" id="ODV76030.1"/>
    </source>
</evidence>
<evidence type="ECO:0000256" key="3">
    <source>
        <dbReference type="ARBA" id="ARBA00008529"/>
    </source>
</evidence>
<evidence type="ECO:0000256" key="13">
    <source>
        <dbReference type="ARBA" id="ARBA00025393"/>
    </source>
</evidence>
<evidence type="ECO:0000256" key="5">
    <source>
        <dbReference type="ARBA" id="ARBA00019746"/>
    </source>
</evidence>
<dbReference type="GO" id="GO:0008033">
    <property type="term" value="P:tRNA processing"/>
    <property type="evidence" value="ECO:0007669"/>
    <property type="project" value="UniProtKB-KW"/>
</dbReference>
<sequence length="110" mass="12209">MPPSAVYKTNGLQHEFTTDVPRDELTTEGKTTGPSEFVMSKGATDRDKPSEAKDSAMGLLRCQVTRLQDDINEFLTRRMQQEASNKGDGSSKEQEAEELEKQLLDGADED</sequence>
<reference evidence="16 18" key="3">
    <citation type="journal article" date="2016" name="Proc. Natl. Acad. Sci. U.S.A.">
        <title>Comparative genomics of biotechnologically important yeasts.</title>
        <authorList>
            <person name="Riley R."/>
            <person name="Haridas S."/>
            <person name="Wolfe K.H."/>
            <person name="Lopes M.R."/>
            <person name="Hittinger C.T."/>
            <person name="Goeker M."/>
            <person name="Salamov A.A."/>
            <person name="Wisecaver J.H."/>
            <person name="Long T.M."/>
            <person name="Calvey C.H."/>
            <person name="Aerts A.L."/>
            <person name="Barry K.W."/>
            <person name="Choi C."/>
            <person name="Clum A."/>
            <person name="Coughlan A.Y."/>
            <person name="Deshpande S."/>
            <person name="Douglass A.P."/>
            <person name="Hanson S.J."/>
            <person name="Klenk H.-P."/>
            <person name="LaButti K.M."/>
            <person name="Lapidus A."/>
            <person name="Lindquist E.A."/>
            <person name="Lipzen A.M."/>
            <person name="Meier-Kolthoff J.P."/>
            <person name="Ohm R.A."/>
            <person name="Otillar R.P."/>
            <person name="Pangilinan J.L."/>
            <person name="Peng Y."/>
            <person name="Rokas A."/>
            <person name="Rosa C.A."/>
            <person name="Scheuner C."/>
            <person name="Sibirny A.A."/>
            <person name="Slot J.C."/>
            <person name="Stielow J.B."/>
            <person name="Sun H."/>
            <person name="Kurtzman C.P."/>
            <person name="Blackwell M."/>
            <person name="Grigoriev I.V."/>
            <person name="Jeffries T.W."/>
        </authorList>
    </citation>
    <scope>NUCLEOTIDE SEQUENCE [LARGE SCALE GENOMIC DNA]</scope>
    <source>
        <strain evidence="18">ATCC 18201 / CBS 1600 / BCRC 20928 / JCM 3617 / NBRC 0987 / NRRL Y-1542</strain>
        <strain evidence="16">NRRL Y-1542</strain>
    </source>
</reference>
<dbReference type="Proteomes" id="UP000094389">
    <property type="component" value="Unassembled WGS sequence"/>
</dbReference>
<keyword evidence="11" id="KW-0804">Transcription</keyword>
<accession>A0A0H5CAI9</accession>
<dbReference type="GO" id="GO:0000781">
    <property type="term" value="C:chromosome, telomeric region"/>
    <property type="evidence" value="ECO:0007669"/>
    <property type="project" value="UniProtKB-SubCell"/>
</dbReference>
<dbReference type="GO" id="GO:0005634">
    <property type="term" value="C:nucleus"/>
    <property type="evidence" value="ECO:0007669"/>
    <property type="project" value="UniProtKB-SubCell"/>
</dbReference>
<comment type="subunit">
    <text evidence="4">Component of the EKC/KEOPS complex composed of at least BUD32, CGI121, GON7, KAE1 and PCC1; the whole complex dimerizes.</text>
</comment>
<evidence type="ECO:0000313" key="18">
    <source>
        <dbReference type="Proteomes" id="UP000094389"/>
    </source>
</evidence>
<reference evidence="17" key="2">
    <citation type="journal article" date="2015" name="J. Biotechnol.">
        <title>The structure of the Cyberlindnera jadinii genome and its relation to Candida utilis analyzed by the occurrence of single nucleotide polymorphisms.</title>
        <authorList>
            <person name="Rupp O."/>
            <person name="Brinkrolf K."/>
            <person name="Buerth C."/>
            <person name="Kunigo M."/>
            <person name="Schneider J."/>
            <person name="Jaenicke S."/>
            <person name="Goesmann A."/>
            <person name="Puehler A."/>
            <person name="Jaeger K.-E."/>
            <person name="Ernst J.F."/>
        </authorList>
    </citation>
    <scope>NUCLEOTIDE SEQUENCE [LARGE SCALE GENOMIC DNA]</scope>
    <source>
        <strain evidence="17">ATCC 18201 / CBS 1600 / BCRC 20928 / JCM 3617 / NBRC 0987 / NRRL Y-1542</strain>
    </source>
</reference>
<dbReference type="OMA" id="QDHLNIF"/>
<dbReference type="Proteomes" id="UP000038830">
    <property type="component" value="Unassembled WGS sequence"/>
</dbReference>
<dbReference type="Pfam" id="PF08738">
    <property type="entry name" value="Gon7"/>
    <property type="match status" value="1"/>
</dbReference>
<accession>A0A1E4S949</accession>
<feature type="region of interest" description="Disordered" evidence="14">
    <location>
        <begin position="78"/>
        <end position="110"/>
    </location>
</feature>
<proteinExistence type="inferred from homology"/>
<name>A0A0H5CAI9_CYBJN</name>
<dbReference type="OrthoDB" id="2288868at2759"/>